<name>S8G7X2_FOMSC</name>
<evidence type="ECO:0000313" key="3">
    <source>
        <dbReference type="Proteomes" id="UP000015241"/>
    </source>
</evidence>
<dbReference type="HOGENOM" id="CLU_1917100_0_0_1"/>
<dbReference type="InParanoid" id="S8G7X2"/>
<protein>
    <submittedName>
        <fullName evidence="2">Uncharacterized protein</fullName>
    </submittedName>
</protein>
<reference evidence="2 3" key="1">
    <citation type="journal article" date="2012" name="Science">
        <title>The Paleozoic origin of enzymatic lignin decomposition reconstructed from 31 fungal genomes.</title>
        <authorList>
            <person name="Floudas D."/>
            <person name="Binder M."/>
            <person name="Riley R."/>
            <person name="Barry K."/>
            <person name="Blanchette R.A."/>
            <person name="Henrissat B."/>
            <person name="Martinez A.T."/>
            <person name="Otillar R."/>
            <person name="Spatafora J.W."/>
            <person name="Yadav J.S."/>
            <person name="Aerts A."/>
            <person name="Benoit I."/>
            <person name="Boyd A."/>
            <person name="Carlson A."/>
            <person name="Copeland A."/>
            <person name="Coutinho P.M."/>
            <person name="de Vries R.P."/>
            <person name="Ferreira P."/>
            <person name="Findley K."/>
            <person name="Foster B."/>
            <person name="Gaskell J."/>
            <person name="Glotzer D."/>
            <person name="Gorecki P."/>
            <person name="Heitman J."/>
            <person name="Hesse C."/>
            <person name="Hori C."/>
            <person name="Igarashi K."/>
            <person name="Jurgens J.A."/>
            <person name="Kallen N."/>
            <person name="Kersten P."/>
            <person name="Kohler A."/>
            <person name="Kuees U."/>
            <person name="Kumar T.K.A."/>
            <person name="Kuo A."/>
            <person name="LaButti K."/>
            <person name="Larrondo L.F."/>
            <person name="Lindquist E."/>
            <person name="Ling A."/>
            <person name="Lombard V."/>
            <person name="Lucas S."/>
            <person name="Lundell T."/>
            <person name="Martin R."/>
            <person name="McLaughlin D.J."/>
            <person name="Morgenstern I."/>
            <person name="Morin E."/>
            <person name="Murat C."/>
            <person name="Nagy L.G."/>
            <person name="Nolan M."/>
            <person name="Ohm R.A."/>
            <person name="Patyshakuliyeva A."/>
            <person name="Rokas A."/>
            <person name="Ruiz-Duenas F.J."/>
            <person name="Sabat G."/>
            <person name="Salamov A."/>
            <person name="Samejima M."/>
            <person name="Schmutz J."/>
            <person name="Slot J.C."/>
            <person name="St John F."/>
            <person name="Stenlid J."/>
            <person name="Sun H."/>
            <person name="Sun S."/>
            <person name="Syed K."/>
            <person name="Tsang A."/>
            <person name="Wiebenga A."/>
            <person name="Young D."/>
            <person name="Pisabarro A."/>
            <person name="Eastwood D.C."/>
            <person name="Martin F."/>
            <person name="Cullen D."/>
            <person name="Grigoriev I.V."/>
            <person name="Hibbett D.S."/>
        </authorList>
    </citation>
    <scope>NUCLEOTIDE SEQUENCE</scope>
    <source>
        <strain evidence="3">FP-58527</strain>
    </source>
</reference>
<evidence type="ECO:0000313" key="2">
    <source>
        <dbReference type="EMBL" id="EPT06220.1"/>
    </source>
</evidence>
<keyword evidence="3" id="KW-1185">Reference proteome</keyword>
<dbReference type="Proteomes" id="UP000015241">
    <property type="component" value="Unassembled WGS sequence"/>
</dbReference>
<proteinExistence type="predicted"/>
<gene>
    <name evidence="2" type="ORF">FOMPIDRAFT_83708</name>
</gene>
<dbReference type="EMBL" id="KE504122">
    <property type="protein sequence ID" value="EPT06220.1"/>
    <property type="molecule type" value="Genomic_DNA"/>
</dbReference>
<dbReference type="AlphaFoldDB" id="S8G7X2"/>
<feature type="compositionally biased region" description="Basic residues" evidence="1">
    <location>
        <begin position="114"/>
        <end position="123"/>
    </location>
</feature>
<sequence length="132" mass="14991">MKQKEHHAVNSGLEYGNMRPGGRWQVLYDLSDESDAPWNGVNSLYDLAHKPIPTVHGSELRKRDSMSGPPYQPLHFSFDSQDDAQGRDVSMSQGDLLEVFLSLARKEREETRRRVGGKSKPRNRQLQLTVTA</sequence>
<feature type="region of interest" description="Disordered" evidence="1">
    <location>
        <begin position="58"/>
        <end position="91"/>
    </location>
</feature>
<accession>S8G7X2</accession>
<organism evidence="2 3">
    <name type="scientific">Fomitopsis schrenkii</name>
    <name type="common">Brown rot fungus</name>
    <dbReference type="NCBI Taxonomy" id="2126942"/>
    <lineage>
        <taxon>Eukaryota</taxon>
        <taxon>Fungi</taxon>
        <taxon>Dikarya</taxon>
        <taxon>Basidiomycota</taxon>
        <taxon>Agaricomycotina</taxon>
        <taxon>Agaricomycetes</taxon>
        <taxon>Polyporales</taxon>
        <taxon>Fomitopsis</taxon>
    </lineage>
</organism>
<feature type="region of interest" description="Disordered" evidence="1">
    <location>
        <begin position="108"/>
        <end position="132"/>
    </location>
</feature>
<dbReference type="OrthoDB" id="10371130at2759"/>
<evidence type="ECO:0000256" key="1">
    <source>
        <dbReference type="SAM" id="MobiDB-lite"/>
    </source>
</evidence>